<organism evidence="1 2">
    <name type="scientific">Trichinella zimbabwensis</name>
    <dbReference type="NCBI Taxonomy" id="268475"/>
    <lineage>
        <taxon>Eukaryota</taxon>
        <taxon>Metazoa</taxon>
        <taxon>Ecdysozoa</taxon>
        <taxon>Nematoda</taxon>
        <taxon>Enoplea</taxon>
        <taxon>Dorylaimia</taxon>
        <taxon>Trichinellida</taxon>
        <taxon>Trichinellidae</taxon>
        <taxon>Trichinella</taxon>
    </lineage>
</organism>
<evidence type="ECO:0000313" key="1">
    <source>
        <dbReference type="EMBL" id="KRZ10951.1"/>
    </source>
</evidence>
<comment type="caution">
    <text evidence="1">The sequence shown here is derived from an EMBL/GenBank/DDBJ whole genome shotgun (WGS) entry which is preliminary data.</text>
</comment>
<reference evidence="1 2" key="1">
    <citation type="submission" date="2015-01" db="EMBL/GenBank/DDBJ databases">
        <title>Evolution of Trichinella species and genotypes.</title>
        <authorList>
            <person name="Korhonen P.K."/>
            <person name="Edoardo P."/>
            <person name="Giuseppe L.R."/>
            <person name="Gasser R.B."/>
        </authorList>
    </citation>
    <scope>NUCLEOTIDE SEQUENCE [LARGE SCALE GENOMIC DNA]</scope>
    <source>
        <strain evidence="1">ISS1029</strain>
    </source>
</reference>
<dbReference type="OrthoDB" id="10566003at2759"/>
<protein>
    <submittedName>
        <fullName evidence="1">Uncharacterized protein</fullName>
    </submittedName>
</protein>
<name>A0A0V1HKG8_9BILA</name>
<dbReference type="Proteomes" id="UP000055024">
    <property type="component" value="Unassembled WGS sequence"/>
</dbReference>
<accession>A0A0V1HKG8</accession>
<keyword evidence="2" id="KW-1185">Reference proteome</keyword>
<dbReference type="EMBL" id="JYDP01000054">
    <property type="protein sequence ID" value="KRZ10951.1"/>
    <property type="molecule type" value="Genomic_DNA"/>
</dbReference>
<proteinExistence type="predicted"/>
<dbReference type="AlphaFoldDB" id="A0A0V1HKG8"/>
<sequence>MNSNDSIMFPAYYVFPLIKPGYNDLGYNDVSAIAIEINVAINVSINKFVQKGHNDMLHDVSPLCVAKFTFQSLRSQW</sequence>
<gene>
    <name evidence="1" type="ORF">T11_6982</name>
</gene>
<evidence type="ECO:0000313" key="2">
    <source>
        <dbReference type="Proteomes" id="UP000055024"/>
    </source>
</evidence>